<reference evidence="2" key="1">
    <citation type="journal article" date="2019" name="Plant Biotechnol. J.">
        <title>Genome sequencing of the Australian wild diploid species Gossypium australe highlights disease resistance and delayed gland morphogenesis.</title>
        <authorList>
            <person name="Cai Y."/>
            <person name="Cai X."/>
            <person name="Wang Q."/>
            <person name="Wang P."/>
            <person name="Zhang Y."/>
            <person name="Cai C."/>
            <person name="Xu Y."/>
            <person name="Wang K."/>
            <person name="Zhou Z."/>
            <person name="Wang C."/>
            <person name="Geng S."/>
            <person name="Li B."/>
            <person name="Dong Q."/>
            <person name="Hou Y."/>
            <person name="Wang H."/>
            <person name="Ai P."/>
            <person name="Liu Z."/>
            <person name="Yi F."/>
            <person name="Sun M."/>
            <person name="An G."/>
            <person name="Cheng J."/>
            <person name="Zhang Y."/>
            <person name="Shi Q."/>
            <person name="Xie Y."/>
            <person name="Shi X."/>
            <person name="Chang Y."/>
            <person name="Huang F."/>
            <person name="Chen Y."/>
            <person name="Hong S."/>
            <person name="Mi L."/>
            <person name="Sun Q."/>
            <person name="Zhang L."/>
            <person name="Zhou B."/>
            <person name="Peng R."/>
            <person name="Zhang X."/>
            <person name="Liu F."/>
        </authorList>
    </citation>
    <scope>NUCLEOTIDE SEQUENCE [LARGE SCALE GENOMIC DNA]</scope>
    <source>
        <strain evidence="2">cv. PA1801</strain>
    </source>
</reference>
<protein>
    <submittedName>
        <fullName evidence="1">DNA/RNA polymerases superfamily protein</fullName>
    </submittedName>
</protein>
<dbReference type="PANTHER" id="PTHR15503:SF45">
    <property type="entry name" value="RNA-DIRECTED DNA POLYMERASE HOMOLOG"/>
    <property type="match status" value="1"/>
</dbReference>
<keyword evidence="2" id="KW-1185">Reference proteome</keyword>
<dbReference type="Proteomes" id="UP000325315">
    <property type="component" value="Unassembled WGS sequence"/>
</dbReference>
<name>A0A5B6VP99_9ROSI</name>
<sequence>MKPKEDANLPDNTTGKYSFLRHDIHALINLRSSYLYICTKVVEVVSRVIKDCPLTFGEHIFLTALLLLSFHEFSAILGLDCLNRHNAIVNCRARDIRLSIIEGKEVLLSGMQTNTAGTVISTMSTRKLIVKGVDTYLVYIMDSTKARKEINQVPIVKGFFDMFPEELLGMPPDREVEFSIEVAPGSMPISCSPYRMVPLELKELKKQLQDLLDKRFIRPSVSPWGVLILFMKKKDETLRLCINYRQLNKVTVKNKYQLP</sequence>
<gene>
    <name evidence="1" type="ORF">EPI10_016656</name>
</gene>
<comment type="caution">
    <text evidence="1">The sequence shown here is derived from an EMBL/GenBank/DDBJ whole genome shotgun (WGS) entry which is preliminary data.</text>
</comment>
<proteinExistence type="predicted"/>
<evidence type="ECO:0000313" key="2">
    <source>
        <dbReference type="Proteomes" id="UP000325315"/>
    </source>
</evidence>
<dbReference type="Gene3D" id="2.40.70.10">
    <property type="entry name" value="Acid Proteases"/>
    <property type="match status" value="1"/>
</dbReference>
<dbReference type="EMBL" id="SMMG02000006">
    <property type="protein sequence ID" value="KAA3470991.1"/>
    <property type="molecule type" value="Genomic_DNA"/>
</dbReference>
<accession>A0A5B6VP99</accession>
<dbReference type="OrthoDB" id="437338at2759"/>
<dbReference type="AlphaFoldDB" id="A0A5B6VP99"/>
<dbReference type="SUPFAM" id="SSF56672">
    <property type="entry name" value="DNA/RNA polymerases"/>
    <property type="match status" value="1"/>
</dbReference>
<organism evidence="1 2">
    <name type="scientific">Gossypium australe</name>
    <dbReference type="NCBI Taxonomy" id="47621"/>
    <lineage>
        <taxon>Eukaryota</taxon>
        <taxon>Viridiplantae</taxon>
        <taxon>Streptophyta</taxon>
        <taxon>Embryophyta</taxon>
        <taxon>Tracheophyta</taxon>
        <taxon>Spermatophyta</taxon>
        <taxon>Magnoliopsida</taxon>
        <taxon>eudicotyledons</taxon>
        <taxon>Gunneridae</taxon>
        <taxon>Pentapetalae</taxon>
        <taxon>rosids</taxon>
        <taxon>malvids</taxon>
        <taxon>Malvales</taxon>
        <taxon>Malvaceae</taxon>
        <taxon>Malvoideae</taxon>
        <taxon>Gossypium</taxon>
    </lineage>
</organism>
<dbReference type="InterPro" id="IPR043502">
    <property type="entry name" value="DNA/RNA_pol_sf"/>
</dbReference>
<dbReference type="InterPro" id="IPR032567">
    <property type="entry name" value="RTL1-rel"/>
</dbReference>
<dbReference type="Gene3D" id="3.10.10.10">
    <property type="entry name" value="HIV Type 1 Reverse Transcriptase, subunit A, domain 1"/>
    <property type="match status" value="1"/>
</dbReference>
<dbReference type="Pfam" id="PF08284">
    <property type="entry name" value="RVP_2"/>
    <property type="match status" value="1"/>
</dbReference>
<evidence type="ECO:0000313" key="1">
    <source>
        <dbReference type="EMBL" id="KAA3470991.1"/>
    </source>
</evidence>
<dbReference type="PANTHER" id="PTHR15503">
    <property type="entry name" value="LDOC1 RELATED"/>
    <property type="match status" value="1"/>
</dbReference>
<dbReference type="InterPro" id="IPR021109">
    <property type="entry name" value="Peptidase_aspartic_dom_sf"/>
</dbReference>